<feature type="region of interest" description="Disordered" evidence="1">
    <location>
        <begin position="72"/>
        <end position="117"/>
    </location>
</feature>
<name>A0A1F5YBX8_9BACT</name>
<evidence type="ECO:0000313" key="3">
    <source>
        <dbReference type="Proteomes" id="UP000179034"/>
    </source>
</evidence>
<organism evidence="2 3">
    <name type="scientific">Candidatus Glassbacteria bacterium RBG_16_58_8</name>
    <dbReference type="NCBI Taxonomy" id="1817866"/>
    <lineage>
        <taxon>Bacteria</taxon>
        <taxon>Candidatus Glassiibacteriota</taxon>
    </lineage>
</organism>
<evidence type="ECO:0000313" key="2">
    <source>
        <dbReference type="EMBL" id="OGF97677.1"/>
    </source>
</evidence>
<gene>
    <name evidence="2" type="ORF">A2Z06_01335</name>
</gene>
<proteinExistence type="predicted"/>
<comment type="caution">
    <text evidence="2">The sequence shown here is derived from an EMBL/GenBank/DDBJ whole genome shotgun (WGS) entry which is preliminary data.</text>
</comment>
<dbReference type="Proteomes" id="UP000179034">
    <property type="component" value="Unassembled WGS sequence"/>
</dbReference>
<protein>
    <submittedName>
        <fullName evidence="2">Uncharacterized protein</fullName>
    </submittedName>
</protein>
<dbReference type="AlphaFoldDB" id="A0A1F5YBX8"/>
<accession>A0A1F5YBX8</accession>
<feature type="compositionally biased region" description="Acidic residues" evidence="1">
    <location>
        <begin position="89"/>
        <end position="99"/>
    </location>
</feature>
<reference evidence="2 3" key="1">
    <citation type="journal article" date="2016" name="Nat. Commun.">
        <title>Thousands of microbial genomes shed light on interconnected biogeochemical processes in an aquifer system.</title>
        <authorList>
            <person name="Anantharaman K."/>
            <person name="Brown C.T."/>
            <person name="Hug L.A."/>
            <person name="Sharon I."/>
            <person name="Castelle C.J."/>
            <person name="Probst A.J."/>
            <person name="Thomas B.C."/>
            <person name="Singh A."/>
            <person name="Wilkins M.J."/>
            <person name="Karaoz U."/>
            <person name="Brodie E.L."/>
            <person name="Williams K.H."/>
            <person name="Hubbard S.S."/>
            <person name="Banfield J.F."/>
        </authorList>
    </citation>
    <scope>NUCLEOTIDE SEQUENCE [LARGE SCALE GENOMIC DNA]</scope>
</reference>
<sequence length="117" mass="13370">MALERFKVLDRIVEEWNKNYREYSPPQRMEYLLRMAALGLQASPRTVDMEPVRVFLEIHGLEDKAHEIQGRVIDPPALPLPGAASDAAPAEEDDGEDSGEVSKHGRRRYPGEWMRRG</sequence>
<evidence type="ECO:0000256" key="1">
    <source>
        <dbReference type="SAM" id="MobiDB-lite"/>
    </source>
</evidence>
<dbReference type="EMBL" id="MFIW01000070">
    <property type="protein sequence ID" value="OGF97677.1"/>
    <property type="molecule type" value="Genomic_DNA"/>
</dbReference>